<dbReference type="Proteomes" id="UP000563601">
    <property type="component" value="Unassembled WGS sequence"/>
</dbReference>
<evidence type="ECO:0000313" key="2">
    <source>
        <dbReference type="EMBL" id="MBB5213328.1"/>
    </source>
</evidence>
<keyword evidence="4" id="KW-1185">Reference proteome</keyword>
<gene>
    <name evidence="3" type="ORF">GTQ55_16760</name>
    <name evidence="2" type="ORF">HNQ53_003584</name>
</gene>
<feature type="chain" id="PRO_5044645732" evidence="1">
    <location>
        <begin position="18"/>
        <end position="162"/>
    </location>
</feature>
<sequence length="162" mass="18817">MKNFILLLAVFPMFAAAYDTTKLHSHHVYVEGVLPEPYKNVSVKIDLDPENDDLKNISLTVDGKLVSFSDSERAKLTDLDLQTMEIEHGIFSAHDSEMGDVLYIKIAKGKRKSMNCNFDKEDLNHGVYDVALIQYNFEDPPIVRLDNPYKYYRDRYLWCFEE</sequence>
<evidence type="ECO:0000313" key="3">
    <source>
        <dbReference type="EMBL" id="QHQ40463.1"/>
    </source>
</evidence>
<name>A0A6P1TFM2_9GAMM</name>
<keyword evidence="1" id="KW-0732">Signal</keyword>
<reference evidence="2 5" key="2">
    <citation type="submission" date="2020-08" db="EMBL/GenBank/DDBJ databases">
        <title>Genomic Encyclopedia of Type Strains, Phase IV (KMG-IV): sequencing the most valuable type-strain genomes for metagenomic binning, comparative biology and taxonomic classification.</title>
        <authorList>
            <person name="Goeker M."/>
        </authorList>
    </citation>
    <scope>NUCLEOTIDE SEQUENCE [LARGE SCALE GENOMIC DNA]</scope>
    <source>
        <strain evidence="2 5">DSM 11525</strain>
    </source>
</reference>
<protein>
    <submittedName>
        <fullName evidence="2">Uncharacterized protein</fullName>
    </submittedName>
</protein>
<proteinExistence type="predicted"/>
<dbReference type="AlphaFoldDB" id="A0A6P1TFM2"/>
<dbReference type="OrthoDB" id="5730216at2"/>
<dbReference type="EMBL" id="CP047491">
    <property type="protein sequence ID" value="QHQ40463.1"/>
    <property type="molecule type" value="Genomic_DNA"/>
</dbReference>
<accession>A0A6P1TFM2</accession>
<feature type="signal peptide" evidence="1">
    <location>
        <begin position="1"/>
        <end position="17"/>
    </location>
</feature>
<dbReference type="RefSeq" id="WP_161859758.1">
    <property type="nucleotide sequence ID" value="NZ_CP047491.1"/>
</dbReference>
<evidence type="ECO:0000256" key="1">
    <source>
        <dbReference type="SAM" id="SignalP"/>
    </source>
</evidence>
<evidence type="ECO:0000313" key="5">
    <source>
        <dbReference type="Proteomes" id="UP000563601"/>
    </source>
</evidence>
<reference evidence="3 4" key="1">
    <citation type="submission" date="2020-01" db="EMBL/GenBank/DDBJ databases">
        <title>The possibility of degradation of plastic by Microbulbifer hydrolyticus IRE-31.</title>
        <authorList>
            <person name="Liu L."/>
        </authorList>
    </citation>
    <scope>NUCLEOTIDE SEQUENCE [LARGE SCALE GENOMIC DNA]</scope>
    <source>
        <strain evidence="3 4">IRE-31</strain>
    </source>
</reference>
<dbReference type="Proteomes" id="UP000464675">
    <property type="component" value="Chromosome"/>
</dbReference>
<organism evidence="2 5">
    <name type="scientific">Microbulbifer hydrolyticus</name>
    <dbReference type="NCBI Taxonomy" id="48074"/>
    <lineage>
        <taxon>Bacteria</taxon>
        <taxon>Pseudomonadati</taxon>
        <taxon>Pseudomonadota</taxon>
        <taxon>Gammaproteobacteria</taxon>
        <taxon>Cellvibrionales</taxon>
        <taxon>Microbulbiferaceae</taxon>
        <taxon>Microbulbifer</taxon>
    </lineage>
</organism>
<evidence type="ECO:0000313" key="4">
    <source>
        <dbReference type="Proteomes" id="UP000464675"/>
    </source>
</evidence>
<dbReference type="EMBL" id="JACHHR010000014">
    <property type="protein sequence ID" value="MBB5213328.1"/>
    <property type="molecule type" value="Genomic_DNA"/>
</dbReference>